<feature type="region of interest" description="Disordered" evidence="1">
    <location>
        <begin position="21"/>
        <end position="113"/>
    </location>
</feature>
<accession>A0A6A2VX90</accession>
<keyword evidence="3" id="KW-1185">Reference proteome</keyword>
<feature type="compositionally biased region" description="Polar residues" evidence="1">
    <location>
        <begin position="71"/>
        <end position="87"/>
    </location>
</feature>
<dbReference type="AlphaFoldDB" id="A0A6A2VX90"/>
<comment type="caution">
    <text evidence="2">The sequence shown here is derived from an EMBL/GenBank/DDBJ whole genome shotgun (WGS) entry which is preliminary data.</text>
</comment>
<proteinExistence type="predicted"/>
<feature type="compositionally biased region" description="Polar residues" evidence="1">
    <location>
        <begin position="48"/>
        <end position="61"/>
    </location>
</feature>
<evidence type="ECO:0000313" key="2">
    <source>
        <dbReference type="EMBL" id="KAB8297409.1"/>
    </source>
</evidence>
<dbReference type="EMBL" id="WBSO01000010">
    <property type="protein sequence ID" value="KAB8297409.1"/>
    <property type="molecule type" value="Genomic_DNA"/>
</dbReference>
<gene>
    <name evidence="2" type="ORF">DSM100238_1294</name>
</gene>
<evidence type="ECO:0000256" key="1">
    <source>
        <dbReference type="SAM" id="MobiDB-lite"/>
    </source>
</evidence>
<protein>
    <submittedName>
        <fullName evidence="2">Uncharacterized protein</fullName>
    </submittedName>
</protein>
<sequence>MPQSVGVVTLGRRIFSSAVIPGEVSDSPDARPFSHIRAAHGTPKHRPSQTSHANKPASVTSLEEGAPASPPHTNQPRKQTSQRNQFGEMTYTFHHPSQTSYANKPASVTSLEG</sequence>
<reference evidence="2 3" key="1">
    <citation type="submission" date="2019-09" db="EMBL/GenBank/DDBJ databases">
        <title>Characterization of the phylogenetic diversity of two novel species belonging to the genus Bifidobacterium: Bifidobacterium cebidarum sp. nov. and Bifidobacterium leontopitheci sp. nov.</title>
        <authorList>
            <person name="Lugli G.A."/>
            <person name="Duranti S."/>
            <person name="Milani C."/>
            <person name="Turroni F."/>
            <person name="Ventura M."/>
        </authorList>
    </citation>
    <scope>NUCLEOTIDE SEQUENCE [LARGE SCALE GENOMIC DNA]</scope>
    <source>
        <strain evidence="2 3">DSM 100238</strain>
    </source>
</reference>
<name>A0A6A2VX90_9BIFI</name>
<evidence type="ECO:0000313" key="3">
    <source>
        <dbReference type="Proteomes" id="UP000440041"/>
    </source>
</evidence>
<dbReference type="Proteomes" id="UP000440041">
    <property type="component" value="Unassembled WGS sequence"/>
</dbReference>
<feature type="compositionally biased region" description="Polar residues" evidence="1">
    <location>
        <begin position="95"/>
        <end position="113"/>
    </location>
</feature>
<organism evidence="2 3">
    <name type="scientific">Bifidobacterium apri</name>
    <dbReference type="NCBI Taxonomy" id="1769423"/>
    <lineage>
        <taxon>Bacteria</taxon>
        <taxon>Bacillati</taxon>
        <taxon>Actinomycetota</taxon>
        <taxon>Actinomycetes</taxon>
        <taxon>Bifidobacteriales</taxon>
        <taxon>Bifidobacteriaceae</taxon>
        <taxon>Bifidobacterium</taxon>
    </lineage>
</organism>